<dbReference type="InterPro" id="IPR019775">
    <property type="entry name" value="WD40_repeat_CS"/>
</dbReference>
<dbReference type="AlphaFoldDB" id="A0A9P4NXW8"/>
<evidence type="ECO:0000256" key="1">
    <source>
        <dbReference type="ARBA" id="ARBA00022574"/>
    </source>
</evidence>
<keyword evidence="5" id="KW-1185">Reference proteome</keyword>
<proteinExistence type="predicted"/>
<dbReference type="PROSITE" id="PS50294">
    <property type="entry name" value="WD_REPEATS_REGION"/>
    <property type="match status" value="1"/>
</dbReference>
<dbReference type="Pfam" id="PF00400">
    <property type="entry name" value="WD40"/>
    <property type="match status" value="3"/>
</dbReference>
<keyword evidence="1 3" id="KW-0853">WD repeat</keyword>
<dbReference type="InterPro" id="IPR015943">
    <property type="entry name" value="WD40/YVTN_repeat-like_dom_sf"/>
</dbReference>
<dbReference type="SUPFAM" id="SSF50978">
    <property type="entry name" value="WD40 repeat-like"/>
    <property type="match status" value="1"/>
</dbReference>
<evidence type="ECO:0000313" key="4">
    <source>
        <dbReference type="EMBL" id="KAF2433199.1"/>
    </source>
</evidence>
<dbReference type="PROSITE" id="PS50082">
    <property type="entry name" value="WD_REPEATS_2"/>
    <property type="match status" value="2"/>
</dbReference>
<dbReference type="PRINTS" id="PR00320">
    <property type="entry name" value="GPROTEINBRPT"/>
</dbReference>
<dbReference type="Gene3D" id="2.130.10.10">
    <property type="entry name" value="YVTN repeat-like/Quinoprotein amine dehydrogenase"/>
    <property type="match status" value="2"/>
</dbReference>
<protein>
    <submittedName>
        <fullName evidence="4">WD40 repeat-like protein</fullName>
    </submittedName>
</protein>
<feature type="repeat" description="WD" evidence="3">
    <location>
        <begin position="176"/>
        <end position="210"/>
    </location>
</feature>
<dbReference type="PANTHER" id="PTHR19845">
    <property type="entry name" value="KATANIN P80 SUBUNIT"/>
    <property type="match status" value="1"/>
</dbReference>
<accession>A0A9P4NXW8</accession>
<gene>
    <name evidence="4" type="ORF">EJ08DRAFT_647582</name>
</gene>
<organism evidence="4 5">
    <name type="scientific">Tothia fuscella</name>
    <dbReference type="NCBI Taxonomy" id="1048955"/>
    <lineage>
        <taxon>Eukaryota</taxon>
        <taxon>Fungi</taxon>
        <taxon>Dikarya</taxon>
        <taxon>Ascomycota</taxon>
        <taxon>Pezizomycotina</taxon>
        <taxon>Dothideomycetes</taxon>
        <taxon>Pleosporomycetidae</taxon>
        <taxon>Venturiales</taxon>
        <taxon>Cylindrosympodiaceae</taxon>
        <taxon>Tothia</taxon>
    </lineage>
</organism>
<dbReference type="InterPro" id="IPR001680">
    <property type="entry name" value="WD40_rpt"/>
</dbReference>
<dbReference type="Proteomes" id="UP000800235">
    <property type="component" value="Unassembled WGS sequence"/>
</dbReference>
<sequence>MGRVDGNIDTLDLETRIVEKPFPKIHQGFLYSLSILTSSGERLISSDYSGMIVLWDLKSKTALHKLEGHTSTIPAIVPLPGQSAIVSGSHDGSIRIWDAENGEQKSCFIPADRSERTLHLKGRTYQETVSAMLVVIDGRIIAGGWSGVVRVWDSTTSKLLSSWQAHFDGPVIGTVINNIMLHPRKDVFITTGTDGRVCLWDLATYSLLRTIKPLEHAVLPNAAAWNGTTFICGGKDGGGAANVCGAFNKIVTWDLAHTTLEDGVEDEFRQLGSLCEYVPRVWSIGPVVVMIVQRRGKLTVEIWTEEVL</sequence>
<dbReference type="OrthoDB" id="10262475at2759"/>
<keyword evidence="2" id="KW-0677">Repeat</keyword>
<evidence type="ECO:0000256" key="3">
    <source>
        <dbReference type="PROSITE-ProRule" id="PRU00221"/>
    </source>
</evidence>
<dbReference type="InterPro" id="IPR020472">
    <property type="entry name" value="WD40_PAC1"/>
</dbReference>
<evidence type="ECO:0000256" key="2">
    <source>
        <dbReference type="ARBA" id="ARBA00022737"/>
    </source>
</evidence>
<dbReference type="EMBL" id="MU007022">
    <property type="protein sequence ID" value="KAF2433199.1"/>
    <property type="molecule type" value="Genomic_DNA"/>
</dbReference>
<dbReference type="PROSITE" id="PS00678">
    <property type="entry name" value="WD_REPEATS_1"/>
    <property type="match status" value="1"/>
</dbReference>
<feature type="repeat" description="WD" evidence="3">
    <location>
        <begin position="66"/>
        <end position="107"/>
    </location>
</feature>
<dbReference type="SMART" id="SM00320">
    <property type="entry name" value="WD40"/>
    <property type="match status" value="4"/>
</dbReference>
<comment type="caution">
    <text evidence="4">The sequence shown here is derived from an EMBL/GenBank/DDBJ whole genome shotgun (WGS) entry which is preliminary data.</text>
</comment>
<reference evidence="4" key="1">
    <citation type="journal article" date="2020" name="Stud. Mycol.">
        <title>101 Dothideomycetes genomes: a test case for predicting lifestyles and emergence of pathogens.</title>
        <authorList>
            <person name="Haridas S."/>
            <person name="Albert R."/>
            <person name="Binder M."/>
            <person name="Bloem J."/>
            <person name="Labutti K."/>
            <person name="Salamov A."/>
            <person name="Andreopoulos B."/>
            <person name="Baker S."/>
            <person name="Barry K."/>
            <person name="Bills G."/>
            <person name="Bluhm B."/>
            <person name="Cannon C."/>
            <person name="Castanera R."/>
            <person name="Culley D."/>
            <person name="Daum C."/>
            <person name="Ezra D."/>
            <person name="Gonzalez J."/>
            <person name="Henrissat B."/>
            <person name="Kuo A."/>
            <person name="Liang C."/>
            <person name="Lipzen A."/>
            <person name="Lutzoni F."/>
            <person name="Magnuson J."/>
            <person name="Mondo S."/>
            <person name="Nolan M."/>
            <person name="Ohm R."/>
            <person name="Pangilinan J."/>
            <person name="Park H.-J."/>
            <person name="Ramirez L."/>
            <person name="Alfaro M."/>
            <person name="Sun H."/>
            <person name="Tritt A."/>
            <person name="Yoshinaga Y."/>
            <person name="Zwiers L.-H."/>
            <person name="Turgeon B."/>
            <person name="Goodwin S."/>
            <person name="Spatafora J."/>
            <person name="Crous P."/>
            <person name="Grigoriev I."/>
        </authorList>
    </citation>
    <scope>NUCLEOTIDE SEQUENCE</scope>
    <source>
        <strain evidence="4">CBS 130266</strain>
    </source>
</reference>
<dbReference type="GO" id="GO:0007019">
    <property type="term" value="P:microtubule depolymerization"/>
    <property type="evidence" value="ECO:0007669"/>
    <property type="project" value="TreeGrafter"/>
</dbReference>
<evidence type="ECO:0000313" key="5">
    <source>
        <dbReference type="Proteomes" id="UP000800235"/>
    </source>
</evidence>
<name>A0A9P4NXW8_9PEZI</name>
<dbReference type="GO" id="GO:0008352">
    <property type="term" value="C:katanin complex"/>
    <property type="evidence" value="ECO:0007669"/>
    <property type="project" value="TreeGrafter"/>
</dbReference>
<dbReference type="PANTHER" id="PTHR19845:SF0">
    <property type="entry name" value="KATANIN P80 WD40 REPEAT-CONTAINING SUBUNIT B1"/>
    <property type="match status" value="1"/>
</dbReference>
<dbReference type="InterPro" id="IPR036322">
    <property type="entry name" value="WD40_repeat_dom_sf"/>
</dbReference>